<reference evidence="3" key="1">
    <citation type="journal article" date="2011" name="Nat. Biotechnol.">
        <title>The genomic sequence of the Chinese hamster ovary (CHO)-K1 cell line.</title>
        <authorList>
            <person name="Xu X."/>
            <person name="Nagarajan H."/>
            <person name="Lewis N.E."/>
            <person name="Pan S."/>
            <person name="Cai Z."/>
            <person name="Liu X."/>
            <person name="Chen W."/>
            <person name="Xie M."/>
            <person name="Wang W."/>
            <person name="Hammond S."/>
            <person name="Andersen M.R."/>
            <person name="Neff N."/>
            <person name="Passarelli B."/>
            <person name="Koh W."/>
            <person name="Fan H.C."/>
            <person name="Wang J."/>
            <person name="Gui Y."/>
            <person name="Lee K.H."/>
            <person name="Betenbaugh M.J."/>
            <person name="Quake S.R."/>
            <person name="Famili I."/>
            <person name="Palsson B.O."/>
            <person name="Wang J."/>
        </authorList>
    </citation>
    <scope>NUCLEOTIDE SEQUENCE [LARGE SCALE GENOMIC DNA]</scope>
    <source>
        <strain evidence="3">CHO K1 cell line</strain>
    </source>
</reference>
<protein>
    <submittedName>
        <fullName evidence="2">Uncharacterized protein</fullName>
    </submittedName>
</protein>
<accession>G3IPS6</accession>
<evidence type="ECO:0000313" key="3">
    <source>
        <dbReference type="Proteomes" id="UP000001075"/>
    </source>
</evidence>
<sequence>MVLKMAQGMRTPLEDPHSNLSTNDGTSYLPGKTAYMISLLPRAVDIQYMRQTFTQIHSQELE</sequence>
<evidence type="ECO:0000313" key="2">
    <source>
        <dbReference type="EMBL" id="EGV91344.1"/>
    </source>
</evidence>
<evidence type="ECO:0000256" key="1">
    <source>
        <dbReference type="SAM" id="MobiDB-lite"/>
    </source>
</evidence>
<dbReference type="Proteomes" id="UP000001075">
    <property type="component" value="Unassembled WGS sequence"/>
</dbReference>
<dbReference type="AlphaFoldDB" id="G3IPS6"/>
<name>G3IPS6_CRIGR</name>
<dbReference type="InParanoid" id="G3IPS6"/>
<proteinExistence type="predicted"/>
<organism evidence="2 3">
    <name type="scientific">Cricetulus griseus</name>
    <name type="common">Chinese hamster</name>
    <name type="synonym">Cricetulus barabensis griseus</name>
    <dbReference type="NCBI Taxonomy" id="10029"/>
    <lineage>
        <taxon>Eukaryota</taxon>
        <taxon>Metazoa</taxon>
        <taxon>Chordata</taxon>
        <taxon>Craniata</taxon>
        <taxon>Vertebrata</taxon>
        <taxon>Euteleostomi</taxon>
        <taxon>Mammalia</taxon>
        <taxon>Eutheria</taxon>
        <taxon>Euarchontoglires</taxon>
        <taxon>Glires</taxon>
        <taxon>Rodentia</taxon>
        <taxon>Myomorpha</taxon>
        <taxon>Muroidea</taxon>
        <taxon>Cricetidae</taxon>
        <taxon>Cricetinae</taxon>
        <taxon>Cricetulus</taxon>
    </lineage>
</organism>
<gene>
    <name evidence="2" type="ORF">I79_026003</name>
</gene>
<dbReference type="EMBL" id="JH014611">
    <property type="protein sequence ID" value="EGV91344.1"/>
    <property type="molecule type" value="Genomic_DNA"/>
</dbReference>
<feature type="region of interest" description="Disordered" evidence="1">
    <location>
        <begin position="1"/>
        <end position="25"/>
    </location>
</feature>